<dbReference type="Proteomes" id="UP000000496">
    <property type="component" value="Chromosome gsn.131"/>
</dbReference>
<evidence type="ECO:0000313" key="3">
    <source>
        <dbReference type="Proteomes" id="UP000000496"/>
    </source>
</evidence>
<dbReference type="KEGG" id="sng:SNE_A21630"/>
<accession>F8L410</accession>
<dbReference type="STRING" id="331113.SNE_A21630"/>
<gene>
    <name evidence="2" type="ordered locus">SNE_A21630</name>
</gene>
<keyword evidence="1" id="KW-0472">Membrane</keyword>
<sequence>MTAALIGESFYKRHTPWIDSIGFALTGSIGLAKMRALEWISVPLSHTEMALAGVVNGLASTLTYRLGNGDEASSSYHKVALTILGIGLGVITFPYITLKLLKGRATLITLGPVMKVALYHLAAKFFISNACDISESYYKKQNFPIFQDIEEMSPHDIAVFYQHFNEHPKAWEKEPFTKQLRYNRVLLEYDLEPLKITSIDLSASLTKIELETFKVLFEDHILNQTQATLLYNFHIAPQDRIYQVVSLPNIDPKKVKVRSLSNEQVMWHYKWIEQHPSVTIPQTQVEAFARRFYTLDLPPPQHPNFVAEVPFVGSNQVTSKAKALYHHGFFQKHPDEWKNLTLQHQILYRESFDNYRLEQFPLKEPRIEELSHLKKDYLKELKNHFETHHEAWNEKSRTYQLALNKALSILHIDPINLPTKSLIQKKHVKYVGFFLLNMAAWYIINRVSSAASTYFFDLAESYTYNSSINSEWNHSIILQPNATNTLPTDFIHNPSMSGCIGTACQIMSSTAFGFCPNPNYIPVNNSQTLSKVCKVPPSLHEIFTQKQPGFCIPKNPIITEAPLDTPFSIEMPCFPKDAPDFSATTFHEPPHHASASEILQSDSLRELKWGGAMVAGYLFTLTAYWAALRQRLHI</sequence>
<dbReference type="OrthoDB" id="9765610at2"/>
<reference key="1">
    <citation type="journal article" date="2011" name="Mol. Biol. Evol.">
        <title>Unity in variety -- the pan-genome of the Chlamydiae.</title>
        <authorList>
            <person name="Collingro A."/>
            <person name="Tischler P."/>
            <person name="Weinmaier T."/>
            <person name="Penz T."/>
            <person name="Heinz E."/>
            <person name="Brunham R.C."/>
            <person name="Read T.D."/>
            <person name="Bavoil P.M."/>
            <person name="Sachse K."/>
            <person name="Kahane S."/>
            <person name="Friedman M.G."/>
            <person name="Rattei T."/>
            <person name="Myers G.S.A."/>
            <person name="Horn M."/>
        </authorList>
    </citation>
    <scope>NUCLEOTIDE SEQUENCE</scope>
    <source>
        <strain>Z</strain>
    </source>
</reference>
<keyword evidence="3" id="KW-1185">Reference proteome</keyword>
<proteinExistence type="predicted"/>
<name>F8L410_SIMNZ</name>
<evidence type="ECO:0000313" key="2">
    <source>
        <dbReference type="EMBL" id="CCB90040.1"/>
    </source>
</evidence>
<dbReference type="AlphaFoldDB" id="F8L410"/>
<keyword evidence="1" id="KW-1133">Transmembrane helix</keyword>
<feature type="transmembrane region" description="Helical" evidence="1">
    <location>
        <begin position="609"/>
        <end position="628"/>
    </location>
</feature>
<protein>
    <submittedName>
        <fullName evidence="2">Uncharacterized protein</fullName>
    </submittedName>
</protein>
<keyword evidence="1" id="KW-0812">Transmembrane</keyword>
<dbReference type="RefSeq" id="WP_013944506.1">
    <property type="nucleotide sequence ID" value="NC_015713.1"/>
</dbReference>
<reference evidence="2 3" key="2">
    <citation type="journal article" date="2011" name="Mol. Biol. Evol.">
        <title>Unity in variety--the pan-genome of the Chlamydiae.</title>
        <authorList>
            <person name="Collingro A."/>
            <person name="Tischler P."/>
            <person name="Weinmaier T."/>
            <person name="Penz T."/>
            <person name="Heinz E."/>
            <person name="Brunham R.C."/>
            <person name="Read T.D."/>
            <person name="Bavoil P.M."/>
            <person name="Sachse K."/>
            <person name="Kahane S."/>
            <person name="Friedman M.G."/>
            <person name="Rattei T."/>
            <person name="Myers G.S."/>
            <person name="Horn M."/>
        </authorList>
    </citation>
    <scope>NUCLEOTIDE SEQUENCE [LARGE SCALE GENOMIC DNA]</scope>
    <source>
        <strain evidence="3">ATCC VR-1471 / Z</strain>
    </source>
</reference>
<dbReference type="HOGENOM" id="CLU_431407_0_0_0"/>
<evidence type="ECO:0000256" key="1">
    <source>
        <dbReference type="SAM" id="Phobius"/>
    </source>
</evidence>
<dbReference type="EMBL" id="FR872582">
    <property type="protein sequence ID" value="CCB90040.1"/>
    <property type="molecule type" value="Genomic_DNA"/>
</dbReference>
<organism evidence="2 3">
    <name type="scientific">Simkania negevensis (strain ATCC VR-1471 / DSM 27360 / Z)</name>
    <dbReference type="NCBI Taxonomy" id="331113"/>
    <lineage>
        <taxon>Bacteria</taxon>
        <taxon>Pseudomonadati</taxon>
        <taxon>Chlamydiota</taxon>
        <taxon>Chlamydiia</taxon>
        <taxon>Parachlamydiales</taxon>
        <taxon>Simkaniaceae</taxon>
        <taxon>Simkania</taxon>
    </lineage>
</organism>